<protein>
    <submittedName>
        <fullName evidence="2">Uncharacterized protein</fullName>
    </submittedName>
</protein>
<feature type="compositionally biased region" description="Basic and acidic residues" evidence="1">
    <location>
        <begin position="43"/>
        <end position="53"/>
    </location>
</feature>
<dbReference type="AlphaFoldDB" id="A0A0D2HVD3"/>
<dbReference type="OrthoDB" id="4151620at2759"/>
<dbReference type="Proteomes" id="UP000053789">
    <property type="component" value="Unassembled WGS sequence"/>
</dbReference>
<name>A0A0D2HVD3_CLAB1</name>
<dbReference type="GeneID" id="27695643"/>
<keyword evidence="3" id="KW-1185">Reference proteome</keyword>
<evidence type="ECO:0000313" key="3">
    <source>
        <dbReference type="Proteomes" id="UP000053789"/>
    </source>
</evidence>
<dbReference type="VEuPathDB" id="FungiDB:Z519_02715"/>
<dbReference type="RefSeq" id="XP_016623992.1">
    <property type="nucleotide sequence ID" value="XM_016760471.1"/>
</dbReference>
<organism evidence="2 3">
    <name type="scientific">Cladophialophora bantiana (strain ATCC 10958 / CBS 173.52 / CDC B-1940 / NIH 8579)</name>
    <name type="common">Xylohypha bantiana</name>
    <dbReference type="NCBI Taxonomy" id="1442370"/>
    <lineage>
        <taxon>Eukaryota</taxon>
        <taxon>Fungi</taxon>
        <taxon>Dikarya</taxon>
        <taxon>Ascomycota</taxon>
        <taxon>Pezizomycotina</taxon>
        <taxon>Eurotiomycetes</taxon>
        <taxon>Chaetothyriomycetidae</taxon>
        <taxon>Chaetothyriales</taxon>
        <taxon>Herpotrichiellaceae</taxon>
        <taxon>Cladophialophora</taxon>
    </lineage>
</organism>
<dbReference type="HOGENOM" id="CLU_133358_0_0_1"/>
<evidence type="ECO:0000256" key="1">
    <source>
        <dbReference type="SAM" id="MobiDB-lite"/>
    </source>
</evidence>
<accession>A0A0D2HVD3</accession>
<proteinExistence type="predicted"/>
<feature type="compositionally biased region" description="Basic and acidic residues" evidence="1">
    <location>
        <begin position="72"/>
        <end position="82"/>
    </location>
</feature>
<gene>
    <name evidence="2" type="ORF">Z519_02715</name>
</gene>
<reference evidence="2" key="1">
    <citation type="submission" date="2015-01" db="EMBL/GenBank/DDBJ databases">
        <title>The Genome Sequence of Cladophialophora bantiana CBS 173.52.</title>
        <authorList>
            <consortium name="The Broad Institute Genomics Platform"/>
            <person name="Cuomo C."/>
            <person name="de Hoog S."/>
            <person name="Gorbushina A."/>
            <person name="Stielow B."/>
            <person name="Teixiera M."/>
            <person name="Abouelleil A."/>
            <person name="Chapman S.B."/>
            <person name="Priest M."/>
            <person name="Young S.K."/>
            <person name="Wortman J."/>
            <person name="Nusbaum C."/>
            <person name="Birren B."/>
        </authorList>
    </citation>
    <scope>NUCLEOTIDE SEQUENCE [LARGE SCALE GENOMIC DNA]</scope>
    <source>
        <strain evidence="2">CBS 173.52</strain>
    </source>
</reference>
<evidence type="ECO:0000313" key="2">
    <source>
        <dbReference type="EMBL" id="KIW97323.1"/>
    </source>
</evidence>
<feature type="region of interest" description="Disordered" evidence="1">
    <location>
        <begin position="43"/>
        <end position="82"/>
    </location>
</feature>
<sequence length="129" mass="14273">MAPVKREDRRRIPLTAFTLLTVPEDPMLSVYLRNKEAIDISMERRMSRSKPEARSSPCAASDSANGRPQLHHVGDSSIDKDQVTSKLHASGMELELDKFMGTITATESPDAVIKTIASTKGIPFYDRGK</sequence>
<dbReference type="EMBL" id="KN846982">
    <property type="protein sequence ID" value="KIW97323.1"/>
    <property type="molecule type" value="Genomic_DNA"/>
</dbReference>